<evidence type="ECO:0000313" key="2">
    <source>
        <dbReference type="Proteomes" id="UP000298327"/>
    </source>
</evidence>
<organism evidence="1 2">
    <name type="scientific">Dentipellis fragilis</name>
    <dbReference type="NCBI Taxonomy" id="205917"/>
    <lineage>
        <taxon>Eukaryota</taxon>
        <taxon>Fungi</taxon>
        <taxon>Dikarya</taxon>
        <taxon>Basidiomycota</taxon>
        <taxon>Agaricomycotina</taxon>
        <taxon>Agaricomycetes</taxon>
        <taxon>Russulales</taxon>
        <taxon>Hericiaceae</taxon>
        <taxon>Dentipellis</taxon>
    </lineage>
</organism>
<comment type="caution">
    <text evidence="1">The sequence shown here is derived from an EMBL/GenBank/DDBJ whole genome shotgun (WGS) entry which is preliminary data.</text>
</comment>
<proteinExistence type="predicted"/>
<name>A0A4Y9XV57_9AGAM</name>
<accession>A0A4Y9XV57</accession>
<protein>
    <submittedName>
        <fullName evidence="1">Uncharacterized protein</fullName>
    </submittedName>
</protein>
<dbReference type="Proteomes" id="UP000298327">
    <property type="component" value="Unassembled WGS sequence"/>
</dbReference>
<gene>
    <name evidence="1" type="ORF">EVG20_g10028</name>
</gene>
<reference evidence="1 2" key="1">
    <citation type="submission" date="2019-02" db="EMBL/GenBank/DDBJ databases">
        <title>Genome sequencing of the rare red list fungi Dentipellis fragilis.</title>
        <authorList>
            <person name="Buettner E."/>
            <person name="Kellner H."/>
        </authorList>
    </citation>
    <scope>NUCLEOTIDE SEQUENCE [LARGE SCALE GENOMIC DNA]</scope>
    <source>
        <strain evidence="1 2">DSM 105465</strain>
    </source>
</reference>
<dbReference type="OrthoDB" id="3246270at2759"/>
<dbReference type="EMBL" id="SEOQ01001126">
    <property type="protein sequence ID" value="TFY53628.1"/>
    <property type="molecule type" value="Genomic_DNA"/>
</dbReference>
<dbReference type="AlphaFoldDB" id="A0A4Y9XV57"/>
<evidence type="ECO:0000313" key="1">
    <source>
        <dbReference type="EMBL" id="TFY53628.1"/>
    </source>
</evidence>
<keyword evidence="2" id="KW-1185">Reference proteome</keyword>
<sequence>MSASPRRAFHACPITTGFGMRPGASQSPAGELIMLVYAAEARNRTKAEAKREDPIRTDEGVAILRNWVDARPPDPGPVGLRTTEPRGAFLHDHAYAEMAISRDRAKEWPEEAVALAEWDSIGGGRDRASQIYDQDCRSAPSWRYMRRLVSEPHLQQSLGHAADGFETPGNIYGTRFFALERQSACAQEIENIGAIIWSGRIPESRKDEHVGRRAFSYTDDRFATTLVTQDWYKAPRKTFEKSSARYVYKGELTDNSTVTFTGQSYNTSIYKLEDLVISDPPVLYKTRVTTRDARLQPSWSDYVYSVPDLSKYPVLQIGLYVF</sequence>